<evidence type="ECO:0000313" key="3">
    <source>
        <dbReference type="Proteomes" id="UP000562929"/>
    </source>
</evidence>
<dbReference type="AlphaFoldDB" id="A0A8H4Q4C8"/>
<sequence>MNANFTHESATSRLRDRIDRIGGSPAAFEEEKAREATTRTVLEGIKPSTSSAAQTKMEDRGTPVTTSTPAQNTAELITRPSPTAYPLPLSAAPSARSTHVKREETKVPDTTGEGQPASHDADPPPRVSKGKLIVALPAQNTAGVATDALLAPGPTPMTDILAPAQPQ</sequence>
<feature type="region of interest" description="Disordered" evidence="1">
    <location>
        <begin position="1"/>
        <end position="131"/>
    </location>
</feature>
<feature type="compositionally biased region" description="Low complexity" evidence="1">
    <location>
        <begin position="80"/>
        <end position="97"/>
    </location>
</feature>
<accession>A0A8H4Q4C8</accession>
<proteinExistence type="predicted"/>
<feature type="compositionally biased region" description="Polar residues" evidence="1">
    <location>
        <begin position="63"/>
        <end position="75"/>
    </location>
</feature>
<name>A0A8H4Q4C8_9HYPO</name>
<organism evidence="2 3">
    <name type="scientific">Ophiocordyceps camponoti-floridani</name>
    <dbReference type="NCBI Taxonomy" id="2030778"/>
    <lineage>
        <taxon>Eukaryota</taxon>
        <taxon>Fungi</taxon>
        <taxon>Dikarya</taxon>
        <taxon>Ascomycota</taxon>
        <taxon>Pezizomycotina</taxon>
        <taxon>Sordariomycetes</taxon>
        <taxon>Hypocreomycetidae</taxon>
        <taxon>Hypocreales</taxon>
        <taxon>Ophiocordycipitaceae</taxon>
        <taxon>Ophiocordyceps</taxon>
    </lineage>
</organism>
<evidence type="ECO:0000256" key="1">
    <source>
        <dbReference type="SAM" id="MobiDB-lite"/>
    </source>
</evidence>
<feature type="compositionally biased region" description="Polar residues" evidence="1">
    <location>
        <begin position="1"/>
        <end position="12"/>
    </location>
</feature>
<gene>
    <name evidence="2" type="ORF">GQ602_004722</name>
</gene>
<feature type="region of interest" description="Disordered" evidence="1">
    <location>
        <begin position="147"/>
        <end position="167"/>
    </location>
</feature>
<reference evidence="2 3" key="1">
    <citation type="journal article" date="2020" name="G3 (Bethesda)">
        <title>Genetic Underpinnings of Host Manipulation by Ophiocordyceps as Revealed by Comparative Transcriptomics.</title>
        <authorList>
            <person name="Will I."/>
            <person name="Das B."/>
            <person name="Trinh T."/>
            <person name="Brachmann A."/>
            <person name="Ohm R.A."/>
            <person name="de Bekker C."/>
        </authorList>
    </citation>
    <scope>NUCLEOTIDE SEQUENCE [LARGE SCALE GENOMIC DNA]</scope>
    <source>
        <strain evidence="2 3">EC05</strain>
    </source>
</reference>
<comment type="caution">
    <text evidence="2">The sequence shown here is derived from an EMBL/GenBank/DDBJ whole genome shotgun (WGS) entry which is preliminary data.</text>
</comment>
<keyword evidence="3" id="KW-1185">Reference proteome</keyword>
<dbReference type="EMBL" id="JAACLJ010000005">
    <property type="protein sequence ID" value="KAF4585417.1"/>
    <property type="molecule type" value="Genomic_DNA"/>
</dbReference>
<protein>
    <submittedName>
        <fullName evidence="2">Uncharacterized protein</fullName>
    </submittedName>
</protein>
<dbReference type="Proteomes" id="UP000562929">
    <property type="component" value="Unassembled WGS sequence"/>
</dbReference>
<evidence type="ECO:0000313" key="2">
    <source>
        <dbReference type="EMBL" id="KAF4585417.1"/>
    </source>
</evidence>